<sequence>MTKKKKHKDKVPGTSPSDSSSGSRSSELSSSDLAADSTSDLQVLALSGSSVSPDTAIESSVNPSDAVTATIPDSAQQYPKSEIDNAADVFSPDSAAPSAKAAETLAPVESSGAVTATIPDNELSGAVKATTSAAPLENEESAQEDAVIAILEEGEFVPPHSTEQIAAATVPVENTKHSSIQKDHPTLVGPPKDKALFPGPPKDKALIAGPPKDKALIAGPQKDKAPIASQYPIVGSPHVAETRPSSSTWDTKKFTPASLQTFSSGDRSGI</sequence>
<organism evidence="2 3">
    <name type="scientific">Brassica cretica</name>
    <name type="common">Mustard</name>
    <dbReference type="NCBI Taxonomy" id="69181"/>
    <lineage>
        <taxon>Eukaryota</taxon>
        <taxon>Viridiplantae</taxon>
        <taxon>Streptophyta</taxon>
        <taxon>Embryophyta</taxon>
        <taxon>Tracheophyta</taxon>
        <taxon>Spermatophyta</taxon>
        <taxon>Magnoliopsida</taxon>
        <taxon>eudicotyledons</taxon>
        <taxon>Gunneridae</taxon>
        <taxon>Pentapetalae</taxon>
        <taxon>rosids</taxon>
        <taxon>malvids</taxon>
        <taxon>Brassicales</taxon>
        <taxon>Brassicaceae</taxon>
        <taxon>Brassiceae</taxon>
        <taxon>Brassica</taxon>
    </lineage>
</organism>
<feature type="compositionally biased region" description="Basic and acidic residues" evidence="1">
    <location>
        <begin position="174"/>
        <end position="225"/>
    </location>
</feature>
<dbReference type="Proteomes" id="UP000266723">
    <property type="component" value="Unassembled WGS sequence"/>
</dbReference>
<evidence type="ECO:0000313" key="3">
    <source>
        <dbReference type="Proteomes" id="UP000266723"/>
    </source>
</evidence>
<dbReference type="EMBL" id="QGKV02000297">
    <property type="protein sequence ID" value="KAF3605841.1"/>
    <property type="molecule type" value="Genomic_DNA"/>
</dbReference>
<comment type="caution">
    <text evidence="2">The sequence shown here is derived from an EMBL/GenBank/DDBJ whole genome shotgun (WGS) entry which is preliminary data.</text>
</comment>
<reference evidence="2 3" key="1">
    <citation type="journal article" date="2020" name="BMC Genomics">
        <title>Intraspecific diversification of the crop wild relative Brassica cretica Lam. using demographic model selection.</title>
        <authorList>
            <person name="Kioukis A."/>
            <person name="Michalopoulou V.A."/>
            <person name="Briers L."/>
            <person name="Pirintsos S."/>
            <person name="Studholme D.J."/>
            <person name="Pavlidis P."/>
            <person name="Sarris P.F."/>
        </authorList>
    </citation>
    <scope>NUCLEOTIDE SEQUENCE [LARGE SCALE GENOMIC DNA]</scope>
    <source>
        <strain evidence="3">cv. PFS-1207/04</strain>
    </source>
</reference>
<evidence type="ECO:0000313" key="2">
    <source>
        <dbReference type="EMBL" id="KAF3605841.1"/>
    </source>
</evidence>
<feature type="compositionally biased region" description="Polar residues" evidence="1">
    <location>
        <begin position="257"/>
        <end position="270"/>
    </location>
</feature>
<name>A0ABQ7EQG9_BRACR</name>
<feature type="region of interest" description="Disordered" evidence="1">
    <location>
        <begin position="1"/>
        <end position="112"/>
    </location>
</feature>
<feature type="compositionally biased region" description="Low complexity" evidence="1">
    <location>
        <begin position="12"/>
        <end position="40"/>
    </location>
</feature>
<feature type="compositionally biased region" description="Low complexity" evidence="1">
    <location>
        <begin position="91"/>
        <end position="107"/>
    </location>
</feature>
<keyword evidence="3" id="KW-1185">Reference proteome</keyword>
<evidence type="ECO:0000256" key="1">
    <source>
        <dbReference type="SAM" id="MobiDB-lite"/>
    </source>
</evidence>
<accession>A0ABQ7EQG9</accession>
<gene>
    <name evidence="2" type="ORF">DY000_02044937</name>
</gene>
<protein>
    <submittedName>
        <fullName evidence="2">Uncharacterized protein</fullName>
    </submittedName>
</protein>
<feature type="region of interest" description="Disordered" evidence="1">
    <location>
        <begin position="172"/>
        <end position="270"/>
    </location>
</feature>
<feature type="compositionally biased region" description="Polar residues" evidence="1">
    <location>
        <begin position="47"/>
        <end position="79"/>
    </location>
</feature>
<proteinExistence type="predicted"/>